<accession>A0A437JBD6</accession>
<keyword evidence="1" id="KW-0805">Transcription regulation</keyword>
<evidence type="ECO:0000259" key="5">
    <source>
        <dbReference type="PROSITE" id="PS51078"/>
    </source>
</evidence>
<dbReference type="SUPFAM" id="SSF46785">
    <property type="entry name" value="Winged helix' DNA-binding domain"/>
    <property type="match status" value="1"/>
</dbReference>
<dbReference type="PROSITE" id="PS51078">
    <property type="entry name" value="ICLR_ED"/>
    <property type="match status" value="1"/>
</dbReference>
<organism evidence="6 7">
    <name type="scientific">Sphingobium algorifonticola</name>
    <dbReference type="NCBI Taxonomy" id="2008318"/>
    <lineage>
        <taxon>Bacteria</taxon>
        <taxon>Pseudomonadati</taxon>
        <taxon>Pseudomonadota</taxon>
        <taxon>Alphaproteobacteria</taxon>
        <taxon>Sphingomonadales</taxon>
        <taxon>Sphingomonadaceae</taxon>
        <taxon>Sphingobium</taxon>
    </lineage>
</organism>
<dbReference type="InterPro" id="IPR029016">
    <property type="entry name" value="GAF-like_dom_sf"/>
</dbReference>
<dbReference type="InterPro" id="IPR036388">
    <property type="entry name" value="WH-like_DNA-bd_sf"/>
</dbReference>
<dbReference type="Gene3D" id="1.10.10.10">
    <property type="entry name" value="Winged helix-like DNA-binding domain superfamily/Winged helix DNA-binding domain"/>
    <property type="match status" value="1"/>
</dbReference>
<dbReference type="GO" id="GO:0003700">
    <property type="term" value="F:DNA-binding transcription factor activity"/>
    <property type="evidence" value="ECO:0007669"/>
    <property type="project" value="TreeGrafter"/>
</dbReference>
<dbReference type="PROSITE" id="PS51077">
    <property type="entry name" value="HTH_ICLR"/>
    <property type="match status" value="1"/>
</dbReference>
<evidence type="ECO:0000313" key="7">
    <source>
        <dbReference type="Proteomes" id="UP000282977"/>
    </source>
</evidence>
<dbReference type="Proteomes" id="UP000282977">
    <property type="component" value="Unassembled WGS sequence"/>
</dbReference>
<dbReference type="Pfam" id="PF09339">
    <property type="entry name" value="HTH_IclR"/>
    <property type="match status" value="1"/>
</dbReference>
<gene>
    <name evidence="6" type="ORF">ENE74_00705</name>
</gene>
<evidence type="ECO:0000256" key="3">
    <source>
        <dbReference type="ARBA" id="ARBA00023163"/>
    </source>
</evidence>
<dbReference type="AlphaFoldDB" id="A0A437JBD6"/>
<evidence type="ECO:0000313" key="6">
    <source>
        <dbReference type="EMBL" id="RVT43195.1"/>
    </source>
</evidence>
<feature type="domain" description="HTH iclR-type" evidence="4">
    <location>
        <begin position="7"/>
        <end position="68"/>
    </location>
</feature>
<dbReference type="Gene3D" id="3.30.450.40">
    <property type="match status" value="1"/>
</dbReference>
<dbReference type="PANTHER" id="PTHR30136:SF35">
    <property type="entry name" value="HTH-TYPE TRANSCRIPTIONAL REGULATOR RV1719"/>
    <property type="match status" value="1"/>
</dbReference>
<dbReference type="GO" id="GO:0045892">
    <property type="term" value="P:negative regulation of DNA-templated transcription"/>
    <property type="evidence" value="ECO:0007669"/>
    <property type="project" value="TreeGrafter"/>
</dbReference>
<feature type="domain" description="IclR-ED" evidence="5">
    <location>
        <begin position="69"/>
        <end position="252"/>
    </location>
</feature>
<name>A0A437JBD6_9SPHN</name>
<dbReference type="SUPFAM" id="SSF55781">
    <property type="entry name" value="GAF domain-like"/>
    <property type="match status" value="1"/>
</dbReference>
<evidence type="ECO:0000256" key="1">
    <source>
        <dbReference type="ARBA" id="ARBA00023015"/>
    </source>
</evidence>
<sequence length="287" mass="31267">MMATPRNKSVQKAFKMLRAFQEPNEWLTSAELSRRAQLPEASGYRLIQTLLEIGAVIRDDRGRYGPGMLLVSLSRYVAHERLLRDAANTILEDLAAELDLIVHMGVLEDGMVTYVAKAGTNERFLVHTRVGTQLEAYCSGLGKVLLAALPAHELEAFLVEGELIALTPNTITDAHAFRDEIALVRRRGWAIDNCEIANDLRCVAVPVIDSSGRTVAAISSSDSADRMTEARLSEVRDALAMAARAIGAQIYRTSGPSPFRLPAVGTEAPLLRSGKARSIGLPGRQPH</sequence>
<dbReference type="EMBL" id="RZUL01000001">
    <property type="protein sequence ID" value="RVT43195.1"/>
    <property type="molecule type" value="Genomic_DNA"/>
</dbReference>
<keyword evidence="7" id="KW-1185">Reference proteome</keyword>
<proteinExistence type="predicted"/>
<dbReference type="GO" id="GO:0003677">
    <property type="term" value="F:DNA binding"/>
    <property type="evidence" value="ECO:0007669"/>
    <property type="project" value="UniProtKB-KW"/>
</dbReference>
<dbReference type="InterPro" id="IPR050707">
    <property type="entry name" value="HTH_MetabolicPath_Reg"/>
</dbReference>
<dbReference type="InterPro" id="IPR014757">
    <property type="entry name" value="Tscrpt_reg_IclR_C"/>
</dbReference>
<keyword evidence="3" id="KW-0804">Transcription</keyword>
<dbReference type="InterPro" id="IPR036390">
    <property type="entry name" value="WH_DNA-bd_sf"/>
</dbReference>
<dbReference type="InterPro" id="IPR005471">
    <property type="entry name" value="Tscrpt_reg_IclR_N"/>
</dbReference>
<dbReference type="PANTHER" id="PTHR30136">
    <property type="entry name" value="HELIX-TURN-HELIX TRANSCRIPTIONAL REGULATOR, ICLR FAMILY"/>
    <property type="match status" value="1"/>
</dbReference>
<dbReference type="OrthoDB" id="9807558at2"/>
<protein>
    <submittedName>
        <fullName evidence="6">IclR family transcriptional regulator</fullName>
    </submittedName>
</protein>
<comment type="caution">
    <text evidence="6">The sequence shown here is derived from an EMBL/GenBank/DDBJ whole genome shotgun (WGS) entry which is preliminary data.</text>
</comment>
<keyword evidence="2" id="KW-0238">DNA-binding</keyword>
<evidence type="ECO:0000259" key="4">
    <source>
        <dbReference type="PROSITE" id="PS51077"/>
    </source>
</evidence>
<reference evidence="6 7" key="1">
    <citation type="submission" date="2019-01" db="EMBL/GenBank/DDBJ databases">
        <authorList>
            <person name="Chen W.-M."/>
        </authorList>
    </citation>
    <scope>NUCLEOTIDE SEQUENCE [LARGE SCALE GENOMIC DNA]</scope>
    <source>
        <strain evidence="6 7">TLA-22</strain>
    </source>
</reference>
<dbReference type="Pfam" id="PF01614">
    <property type="entry name" value="IclR_C"/>
    <property type="match status" value="1"/>
</dbReference>
<dbReference type="SMART" id="SM00346">
    <property type="entry name" value="HTH_ICLR"/>
    <property type="match status" value="1"/>
</dbReference>
<evidence type="ECO:0000256" key="2">
    <source>
        <dbReference type="ARBA" id="ARBA00023125"/>
    </source>
</evidence>